<dbReference type="PANTHER" id="PTHR13153">
    <property type="entry name" value="CGTHBA PROTEIN -14 GENE PROTEIN"/>
    <property type="match status" value="1"/>
</dbReference>
<feature type="region of interest" description="Disordered" evidence="5">
    <location>
        <begin position="745"/>
        <end position="765"/>
    </location>
</feature>
<dbReference type="GO" id="GO:1990130">
    <property type="term" value="C:GATOR1 complex"/>
    <property type="evidence" value="ECO:0007669"/>
    <property type="project" value="TreeGrafter"/>
</dbReference>
<dbReference type="InterPro" id="IPR056603">
    <property type="entry name" value="HTH_NPRL3"/>
</dbReference>
<comment type="subcellular location">
    <subcellularLocation>
        <location evidence="4">Vacuole membrane</location>
        <topology evidence="4">Peripheral membrane protein</topology>
    </subcellularLocation>
</comment>
<dbReference type="AlphaFoldDB" id="A0AAN7ZZ96"/>
<evidence type="ECO:0000313" key="7">
    <source>
        <dbReference type="EMBL" id="KAK5782491.1"/>
    </source>
</evidence>
<dbReference type="InterPro" id="IPR005365">
    <property type="entry name" value="Npr3"/>
</dbReference>
<organism evidence="7 8">
    <name type="scientific">Arxiozyma heterogenica</name>
    <dbReference type="NCBI Taxonomy" id="278026"/>
    <lineage>
        <taxon>Eukaryota</taxon>
        <taxon>Fungi</taxon>
        <taxon>Dikarya</taxon>
        <taxon>Ascomycota</taxon>
        <taxon>Saccharomycotina</taxon>
        <taxon>Saccharomycetes</taxon>
        <taxon>Saccharomycetales</taxon>
        <taxon>Saccharomycetaceae</taxon>
        <taxon>Arxiozyma</taxon>
    </lineage>
</organism>
<proteinExistence type="inferred from homology"/>
<dbReference type="EMBL" id="JAWIZZ010000002">
    <property type="protein sequence ID" value="KAK5782491.1"/>
    <property type="molecule type" value="Genomic_DNA"/>
</dbReference>
<evidence type="ECO:0000256" key="4">
    <source>
        <dbReference type="RuleBase" id="RU368069"/>
    </source>
</evidence>
<feature type="region of interest" description="Disordered" evidence="5">
    <location>
        <begin position="378"/>
        <end position="411"/>
    </location>
</feature>
<feature type="region of interest" description="Disordered" evidence="5">
    <location>
        <begin position="110"/>
        <end position="139"/>
    </location>
</feature>
<sequence length="976" mass="111794">MSEYLPNSYLLGVHLTISTHSGPLMVYSYPPAKIDAIEKLTSIYSMTTNNKNHLNKLAQINMVHNETGYSRTVNVSSKKDQNNKRYITNQITPTSDFRFDFDSSIRSKTSLRTMSSQSSLSPVSSSSSPETKSWLSSEGLSESELSTDYLDESFSSDGDSSESSSFSSSLITNHMQSLNIDNEIMEKKKILPEEEGERPGAASHGVITGDRLLKLFDSVSKISDDDDKSGFNQTYFDNDDDNVNYDDRDCNRFLNKNMINDFFFNEENFQDIDKIFGFNSEFVAEFCCPDRELCNTKFEFTIDQIAFLGLPIHNDINGEWRKSKHKKHNSSKKSVSRSSSTIRSHKESSQVSSSKNLIKKQNINKDITSKVDRSEAFNGINNLSDSDEQEEGNQDERDVTDDEGDGDDIEFHDLDKSMNMFHVCFVLNPPLIEYNERIDDIYQHVVVKLALLLRYLQSKSNYVSEECEIIMRERENVIKNSKKYQSLKSSSERGKFLYERILSKSTLAQALTQCVDQIHKNEIACINIGGRIISLQIPIQNEFQHLPDYKVNPILTHSFLSTMTNNIFLRRSGNPFEVQQTEFLNSNNTDDLFNIDEDVLNYSLLLLDEPQNIIKNLENTSQSAKMDDINNILLIQMVKNIQPTTPLNKYHSIISEFLQIEIGPLTSKVLRSCALHLIYWRHARVIIPLSSKNTYIVSPLVSLSASYPQDEVIFKEKFNALPSLSYFLNKLSSIENSDSSVNKKLGNGNNIDNSNNSNSNNNNNSLLMLNKRGVKPFGSLIPSKEHKGVYLSVLSWLLRHGYVCQLLTFVFIRVDKRIKIAVEEELEREGYKNKKGQILNKKRMATVKARNSVIQSSQHFENLDKNGDNALLDIKGIGGIELDGIEDHFEFDDPDLQQDYTIILEPERVTALEKRWLYRCISEQPPDIQVLFKRLLKYFNGRTPMETVMLREGVTRHELRKLFNALNRYVVEIHHW</sequence>
<keyword evidence="8" id="KW-1185">Reference proteome</keyword>
<evidence type="ECO:0000256" key="1">
    <source>
        <dbReference type="ARBA" id="ARBA00010546"/>
    </source>
</evidence>
<name>A0AAN7ZZ96_9SACH</name>
<dbReference type="Pfam" id="PF03666">
    <property type="entry name" value="NPR3"/>
    <property type="match status" value="1"/>
</dbReference>
<dbReference type="GO" id="GO:0038202">
    <property type="term" value="P:TORC1 signaling"/>
    <property type="evidence" value="ECO:0007669"/>
    <property type="project" value="TreeGrafter"/>
</dbReference>
<dbReference type="Pfam" id="PF24064">
    <property type="entry name" value="HTH_NPRL3"/>
    <property type="match status" value="1"/>
</dbReference>
<accession>A0AAN7ZZ96</accession>
<feature type="compositionally biased region" description="Basic residues" evidence="5">
    <location>
        <begin position="322"/>
        <end position="335"/>
    </location>
</feature>
<feature type="compositionally biased region" description="Acidic residues" evidence="5">
    <location>
        <begin position="385"/>
        <end position="408"/>
    </location>
</feature>
<dbReference type="GO" id="GO:0010508">
    <property type="term" value="P:positive regulation of autophagy"/>
    <property type="evidence" value="ECO:0007669"/>
    <property type="project" value="TreeGrafter"/>
</dbReference>
<dbReference type="GO" id="GO:0005774">
    <property type="term" value="C:vacuolar membrane"/>
    <property type="evidence" value="ECO:0007669"/>
    <property type="project" value="UniProtKB-SubCell"/>
</dbReference>
<gene>
    <name evidence="7" type="ORF">RI543_000045</name>
</gene>
<dbReference type="Proteomes" id="UP001306508">
    <property type="component" value="Unassembled WGS sequence"/>
</dbReference>
<feature type="region of interest" description="Disordered" evidence="5">
    <location>
        <begin position="321"/>
        <end position="356"/>
    </location>
</feature>
<feature type="domain" description="GATOR1 complex protein NPRL3 C-terminal HTH" evidence="6">
    <location>
        <begin position="910"/>
        <end position="971"/>
    </location>
</feature>
<dbReference type="PANTHER" id="PTHR13153:SF5">
    <property type="entry name" value="GATOR COMPLEX PROTEIN NPRL3"/>
    <property type="match status" value="1"/>
</dbReference>
<protein>
    <recommendedName>
        <fullName evidence="2 4">Nitrogen permease regulator 3</fullName>
    </recommendedName>
    <alternativeName>
        <fullName evidence="3 4">Required for meiotic nuclear division protein 11</fullName>
    </alternativeName>
</protein>
<comment type="function">
    <text evidence="4">Mediates inactivation of the TORC1 complex in response to amino acid starvation. Required for meiotic nuclear division.</text>
</comment>
<evidence type="ECO:0000256" key="2">
    <source>
        <dbReference type="ARBA" id="ARBA00017880"/>
    </source>
</evidence>
<evidence type="ECO:0000256" key="3">
    <source>
        <dbReference type="ARBA" id="ARBA00030028"/>
    </source>
</evidence>
<evidence type="ECO:0000259" key="6">
    <source>
        <dbReference type="Pfam" id="PF24064"/>
    </source>
</evidence>
<evidence type="ECO:0000256" key="5">
    <source>
        <dbReference type="SAM" id="MobiDB-lite"/>
    </source>
</evidence>
<comment type="similarity">
    <text evidence="1 4">Belongs to the NPR3 family.</text>
</comment>
<dbReference type="GO" id="GO:0051321">
    <property type="term" value="P:meiotic cell cycle"/>
    <property type="evidence" value="ECO:0007669"/>
    <property type="project" value="UniProtKB-UniRule"/>
</dbReference>
<dbReference type="GO" id="GO:0034198">
    <property type="term" value="P:cellular response to amino acid starvation"/>
    <property type="evidence" value="ECO:0007669"/>
    <property type="project" value="TreeGrafter"/>
</dbReference>
<keyword evidence="4" id="KW-0732">Signal</keyword>
<dbReference type="GO" id="GO:1904262">
    <property type="term" value="P:negative regulation of TORC1 signaling"/>
    <property type="evidence" value="ECO:0007669"/>
    <property type="project" value="TreeGrafter"/>
</dbReference>
<keyword evidence="4" id="KW-0469">Meiosis</keyword>
<evidence type="ECO:0000313" key="8">
    <source>
        <dbReference type="Proteomes" id="UP001306508"/>
    </source>
</evidence>
<reference evidence="8" key="1">
    <citation type="submission" date="2023-07" db="EMBL/GenBank/DDBJ databases">
        <title>A draft genome of Kazachstania heterogenica Y-27499.</title>
        <authorList>
            <person name="Donic C."/>
            <person name="Kralova J.S."/>
            <person name="Fidel L."/>
            <person name="Ben-Dor S."/>
            <person name="Jung S."/>
        </authorList>
    </citation>
    <scope>NUCLEOTIDE SEQUENCE [LARGE SCALE GENOMIC DNA]</scope>
    <source>
        <strain evidence="8">Y27499</strain>
    </source>
</reference>
<comment type="caution">
    <text evidence="7">The sequence shown here is derived from an EMBL/GenBank/DDBJ whole genome shotgun (WGS) entry which is preliminary data.</text>
</comment>